<comment type="caution">
    <text evidence="3">The sequence shown here is derived from an EMBL/GenBank/DDBJ whole genome shotgun (WGS) entry which is preliminary data.</text>
</comment>
<feature type="region of interest" description="Disordered" evidence="1">
    <location>
        <begin position="1"/>
        <end position="31"/>
    </location>
</feature>
<dbReference type="AlphaFoldDB" id="A0A7Y6B434"/>
<protein>
    <submittedName>
        <fullName evidence="3">Endonuclease domain-containing protein</fullName>
    </submittedName>
</protein>
<keyword evidence="3" id="KW-0540">Nuclease</keyword>
<dbReference type="GO" id="GO:0004519">
    <property type="term" value="F:endonuclease activity"/>
    <property type="evidence" value="ECO:0007669"/>
    <property type="project" value="UniProtKB-KW"/>
</dbReference>
<name>A0A7Y6B434_9SPHN</name>
<dbReference type="Gene3D" id="3.40.960.10">
    <property type="entry name" value="VSR Endonuclease"/>
    <property type="match status" value="1"/>
</dbReference>
<gene>
    <name evidence="3" type="ORF">HP438_08780</name>
</gene>
<dbReference type="CDD" id="cd01038">
    <property type="entry name" value="Endonuclease_DUF559"/>
    <property type="match status" value="1"/>
</dbReference>
<dbReference type="SUPFAM" id="SSF52980">
    <property type="entry name" value="Restriction endonuclease-like"/>
    <property type="match status" value="1"/>
</dbReference>
<sequence length="130" mass="14783">MRGNAQGLTKRQLLPATTVGRSRELRKNAGEPERRLWRALRETLPGMKFRRQVPMGPYHADFCSHSARLVIEIDGDDHMSKQESDAARTGFLEHEGYDVIRFTNTDVMTNLDGVLDRIGARIAHEQKGRP</sequence>
<feature type="domain" description="DUF559" evidence="2">
    <location>
        <begin position="21"/>
        <end position="121"/>
    </location>
</feature>
<dbReference type="PANTHER" id="PTHR38590">
    <property type="entry name" value="BLL0828 PROTEIN"/>
    <property type="match status" value="1"/>
</dbReference>
<feature type="compositionally biased region" description="Basic and acidic residues" evidence="1">
    <location>
        <begin position="21"/>
        <end position="31"/>
    </location>
</feature>
<dbReference type="InterPro" id="IPR011335">
    <property type="entry name" value="Restrct_endonuc-II-like"/>
</dbReference>
<evidence type="ECO:0000256" key="1">
    <source>
        <dbReference type="SAM" id="MobiDB-lite"/>
    </source>
</evidence>
<evidence type="ECO:0000313" key="3">
    <source>
        <dbReference type="EMBL" id="NUU47066.1"/>
    </source>
</evidence>
<dbReference type="EMBL" id="JABMCH010000062">
    <property type="protein sequence ID" value="NUU47066.1"/>
    <property type="molecule type" value="Genomic_DNA"/>
</dbReference>
<keyword evidence="4" id="KW-1185">Reference proteome</keyword>
<dbReference type="Proteomes" id="UP000536441">
    <property type="component" value="Unassembled WGS sequence"/>
</dbReference>
<dbReference type="PANTHER" id="PTHR38590:SF1">
    <property type="entry name" value="BLL0828 PROTEIN"/>
    <property type="match status" value="1"/>
</dbReference>
<dbReference type="Pfam" id="PF04480">
    <property type="entry name" value="DUF559"/>
    <property type="match status" value="1"/>
</dbReference>
<dbReference type="InterPro" id="IPR007569">
    <property type="entry name" value="DUF559"/>
</dbReference>
<reference evidence="3 4" key="1">
    <citation type="submission" date="2020-05" db="EMBL/GenBank/DDBJ databases">
        <title>Genome Sequencing of Type Strains.</title>
        <authorList>
            <person name="Lemaire J.F."/>
            <person name="Inderbitzin P."/>
            <person name="Gregorio O.A."/>
            <person name="Collins S.B."/>
            <person name="Wespe N."/>
            <person name="Knight-Connoni V."/>
        </authorList>
    </citation>
    <scope>NUCLEOTIDE SEQUENCE [LARGE SCALE GENOMIC DNA]</scope>
    <source>
        <strain evidence="3 4">DSM 100049</strain>
    </source>
</reference>
<proteinExistence type="predicted"/>
<organism evidence="3 4">
    <name type="scientific">Sphingomonas zeae</name>
    <dbReference type="NCBI Taxonomy" id="1646122"/>
    <lineage>
        <taxon>Bacteria</taxon>
        <taxon>Pseudomonadati</taxon>
        <taxon>Pseudomonadota</taxon>
        <taxon>Alphaproteobacteria</taxon>
        <taxon>Sphingomonadales</taxon>
        <taxon>Sphingomonadaceae</taxon>
        <taxon>Sphingomonas</taxon>
    </lineage>
</organism>
<accession>A0A7Y6B434</accession>
<dbReference type="InterPro" id="IPR047216">
    <property type="entry name" value="Endonuclease_DUF559_bact"/>
</dbReference>
<evidence type="ECO:0000259" key="2">
    <source>
        <dbReference type="Pfam" id="PF04480"/>
    </source>
</evidence>
<keyword evidence="3" id="KW-0255">Endonuclease</keyword>
<evidence type="ECO:0000313" key="4">
    <source>
        <dbReference type="Proteomes" id="UP000536441"/>
    </source>
</evidence>
<keyword evidence="3" id="KW-0378">Hydrolase</keyword>